<feature type="transmembrane region" description="Helical" evidence="1">
    <location>
        <begin position="360"/>
        <end position="377"/>
    </location>
</feature>
<dbReference type="Proteomes" id="UP000570361">
    <property type="component" value="Unassembled WGS sequence"/>
</dbReference>
<feature type="chain" id="PRO_5030608717" description="HupE / UreJ protein" evidence="2">
    <location>
        <begin position="29"/>
        <end position="429"/>
    </location>
</feature>
<feature type="transmembrane region" description="Helical" evidence="1">
    <location>
        <begin position="397"/>
        <end position="415"/>
    </location>
</feature>
<feature type="transmembrane region" description="Helical" evidence="1">
    <location>
        <begin position="295"/>
        <end position="312"/>
    </location>
</feature>
<evidence type="ECO:0000313" key="4">
    <source>
        <dbReference type="Proteomes" id="UP000570361"/>
    </source>
</evidence>
<feature type="transmembrane region" description="Helical" evidence="1">
    <location>
        <begin position="203"/>
        <end position="221"/>
    </location>
</feature>
<keyword evidence="2" id="KW-0732">Signal</keyword>
<evidence type="ECO:0008006" key="5">
    <source>
        <dbReference type="Google" id="ProtNLM"/>
    </source>
</evidence>
<dbReference type="AlphaFoldDB" id="A0A7W5B042"/>
<dbReference type="InterPro" id="IPR032809">
    <property type="entry name" value="Put_HupE_UreJ"/>
</dbReference>
<accession>A0A7W5B042</accession>
<feature type="signal peptide" evidence="2">
    <location>
        <begin position="1"/>
        <end position="28"/>
    </location>
</feature>
<organism evidence="3 4">
    <name type="scientific">Paenibacillus phyllosphaerae</name>
    <dbReference type="NCBI Taxonomy" id="274593"/>
    <lineage>
        <taxon>Bacteria</taxon>
        <taxon>Bacillati</taxon>
        <taxon>Bacillota</taxon>
        <taxon>Bacilli</taxon>
        <taxon>Bacillales</taxon>
        <taxon>Paenibacillaceae</taxon>
        <taxon>Paenibacillus</taxon>
    </lineage>
</organism>
<evidence type="ECO:0000256" key="1">
    <source>
        <dbReference type="SAM" id="Phobius"/>
    </source>
</evidence>
<proteinExistence type="predicted"/>
<dbReference type="Pfam" id="PF13795">
    <property type="entry name" value="HupE_UreJ_2"/>
    <property type="match status" value="1"/>
</dbReference>
<feature type="transmembrane region" description="Helical" evidence="1">
    <location>
        <begin position="324"/>
        <end position="348"/>
    </location>
</feature>
<dbReference type="EMBL" id="JACHXK010000007">
    <property type="protein sequence ID" value="MBB3111451.1"/>
    <property type="molecule type" value="Genomic_DNA"/>
</dbReference>
<dbReference type="RefSeq" id="WP_183601321.1">
    <property type="nucleotide sequence ID" value="NZ_JACHXK010000007.1"/>
</dbReference>
<sequence length="429" mass="46454">MMRKNVIALIGTLLLAVSFLTASVSAHAMPSSSVNLDFYKDRVAAELILPLDRLEIAFGSSLTETPAEVLSMYQTELEAYVVEHVHPVTSEGQEWTVAVSDMSLQLSEEPYDLIVNLSMTPPAGATVQQFTLNYDVIVHQLVTHSALVSIRSDWNHGVFASEAQLIGTIRGTETSLAVDQSGGSWWTGFQDVMSLGMAHIAEGTDHLLFLLVLLLPAPMLAKGRRWAEFGGISHSLLQLLKIVTAFTIGHSVTLIAGALGWVHVSSQIVESLIAFSILVSAVHAFRPLFPGRESLVALVFGLVHGMAFATLIEEIGIDPWRMAASILGFNIGIEIMQLIVIAVTIPWLMMLSVTRVFPAVRILGALLAATASLAWLSERVTGQENPLSKLVNSAAGYAHWLVVLIAVTAVIATIMKYRSALVRKQAQEV</sequence>
<protein>
    <recommendedName>
        <fullName evidence="5">HupE / UreJ protein</fullName>
    </recommendedName>
</protein>
<feature type="transmembrane region" description="Helical" evidence="1">
    <location>
        <begin position="242"/>
        <end position="262"/>
    </location>
</feature>
<feature type="transmembrane region" description="Helical" evidence="1">
    <location>
        <begin position="268"/>
        <end position="288"/>
    </location>
</feature>
<reference evidence="3 4" key="1">
    <citation type="submission" date="2020-08" db="EMBL/GenBank/DDBJ databases">
        <title>Genomic Encyclopedia of Type Strains, Phase III (KMG-III): the genomes of soil and plant-associated and newly described type strains.</title>
        <authorList>
            <person name="Whitman W."/>
        </authorList>
    </citation>
    <scope>NUCLEOTIDE SEQUENCE [LARGE SCALE GENOMIC DNA]</scope>
    <source>
        <strain evidence="3 4">CECT 5862</strain>
    </source>
</reference>
<comment type="caution">
    <text evidence="3">The sequence shown here is derived from an EMBL/GenBank/DDBJ whole genome shotgun (WGS) entry which is preliminary data.</text>
</comment>
<keyword evidence="1" id="KW-1133">Transmembrane helix</keyword>
<name>A0A7W5B042_9BACL</name>
<keyword evidence="1" id="KW-0472">Membrane</keyword>
<keyword evidence="4" id="KW-1185">Reference proteome</keyword>
<evidence type="ECO:0000256" key="2">
    <source>
        <dbReference type="SAM" id="SignalP"/>
    </source>
</evidence>
<keyword evidence="1" id="KW-0812">Transmembrane</keyword>
<evidence type="ECO:0000313" key="3">
    <source>
        <dbReference type="EMBL" id="MBB3111451.1"/>
    </source>
</evidence>
<gene>
    <name evidence="3" type="ORF">FHS18_003519</name>
</gene>